<evidence type="ECO:0000256" key="12">
    <source>
        <dbReference type="ARBA" id="ARBA00049091"/>
    </source>
</evidence>
<evidence type="ECO:0000256" key="9">
    <source>
        <dbReference type="ARBA" id="ARBA00032824"/>
    </source>
</evidence>
<dbReference type="InterPro" id="IPR050924">
    <property type="entry name" value="Peroxiredoxin_BCP/PrxQ"/>
</dbReference>
<evidence type="ECO:0000256" key="11">
    <source>
        <dbReference type="ARBA" id="ARBA00042639"/>
    </source>
</evidence>
<dbReference type="SUPFAM" id="SSF52833">
    <property type="entry name" value="Thioredoxin-like"/>
    <property type="match status" value="1"/>
</dbReference>
<dbReference type="PIRSF" id="PIRSF000239">
    <property type="entry name" value="AHPC"/>
    <property type="match status" value="1"/>
</dbReference>
<dbReference type="PROSITE" id="PS51352">
    <property type="entry name" value="THIOREDOXIN_2"/>
    <property type="match status" value="1"/>
</dbReference>
<dbReference type="PANTHER" id="PTHR42801">
    <property type="entry name" value="THIOREDOXIN-DEPENDENT PEROXIDE REDUCTASE"/>
    <property type="match status" value="1"/>
</dbReference>
<gene>
    <name evidence="14" type="ORF">P0082_05440</name>
</gene>
<dbReference type="Pfam" id="PF00578">
    <property type="entry name" value="AhpC-TSA"/>
    <property type="match status" value="1"/>
</dbReference>
<dbReference type="PANTHER" id="PTHR42801:SF4">
    <property type="entry name" value="AHPC_TSA FAMILY PROTEIN"/>
    <property type="match status" value="1"/>
</dbReference>
<evidence type="ECO:0000256" key="5">
    <source>
        <dbReference type="ARBA" id="ARBA00022862"/>
    </source>
</evidence>
<feature type="domain" description="Thioredoxin" evidence="13">
    <location>
        <begin position="3"/>
        <end position="154"/>
    </location>
</feature>
<evidence type="ECO:0000256" key="6">
    <source>
        <dbReference type="ARBA" id="ARBA00023002"/>
    </source>
</evidence>
<dbReference type="InterPro" id="IPR000866">
    <property type="entry name" value="AhpC/TSA"/>
</dbReference>
<dbReference type="CDD" id="cd03017">
    <property type="entry name" value="PRX_BCP"/>
    <property type="match status" value="1"/>
</dbReference>
<keyword evidence="8" id="KW-0676">Redox-active center</keyword>
<evidence type="ECO:0000256" key="8">
    <source>
        <dbReference type="ARBA" id="ARBA00023284"/>
    </source>
</evidence>
<dbReference type="RefSeq" id="WP_326928513.1">
    <property type="nucleotide sequence ID" value="NZ_CP123443.1"/>
</dbReference>
<dbReference type="Proteomes" id="UP001228690">
    <property type="component" value="Chromosome"/>
</dbReference>
<protein>
    <recommendedName>
        <fullName evidence="3">thioredoxin-dependent peroxiredoxin</fullName>
        <ecNumber evidence="3">1.11.1.24</ecNumber>
    </recommendedName>
    <alternativeName>
        <fullName evidence="9">Thioredoxin peroxidase</fullName>
    </alternativeName>
    <alternativeName>
        <fullName evidence="11">Thioredoxin-dependent peroxiredoxin Bcp</fullName>
    </alternativeName>
</protein>
<comment type="catalytic activity">
    <reaction evidence="12">
        <text>a hydroperoxide + [thioredoxin]-dithiol = an alcohol + [thioredoxin]-disulfide + H2O</text>
        <dbReference type="Rhea" id="RHEA:62620"/>
        <dbReference type="Rhea" id="RHEA-COMP:10698"/>
        <dbReference type="Rhea" id="RHEA-COMP:10700"/>
        <dbReference type="ChEBI" id="CHEBI:15377"/>
        <dbReference type="ChEBI" id="CHEBI:29950"/>
        <dbReference type="ChEBI" id="CHEBI:30879"/>
        <dbReference type="ChEBI" id="CHEBI:35924"/>
        <dbReference type="ChEBI" id="CHEBI:50058"/>
        <dbReference type="EC" id="1.11.1.24"/>
    </reaction>
</comment>
<dbReference type="EMBL" id="CP123443">
    <property type="protein sequence ID" value="WGK70304.1"/>
    <property type="molecule type" value="Genomic_DNA"/>
</dbReference>
<evidence type="ECO:0000256" key="3">
    <source>
        <dbReference type="ARBA" id="ARBA00013017"/>
    </source>
</evidence>
<dbReference type="Gene3D" id="3.40.30.10">
    <property type="entry name" value="Glutaredoxin"/>
    <property type="match status" value="1"/>
</dbReference>
<keyword evidence="4 14" id="KW-0575">Peroxidase</keyword>
<proteinExistence type="inferred from homology"/>
<name>A0ABY8MJV0_9SPIO</name>
<sequence>MKLEKGQKAPDFSLQGSDGKTHTLADFGEKRLVLYFYPKDDTPGCTTEALDFTEYVPQFAAQNTVIAGVSPDSPETHQSFIAKHGLGILLLADPDKTCIEAYGAWGEKKNYGKVYEGLIRSTILIDAKGVVEKIYYNVKAKDHAERVLRELPAS</sequence>
<organism evidence="14 15">
    <name type="scientific">Candidatus Haliotispira prima</name>
    <dbReference type="NCBI Taxonomy" id="3034016"/>
    <lineage>
        <taxon>Bacteria</taxon>
        <taxon>Pseudomonadati</taxon>
        <taxon>Spirochaetota</taxon>
        <taxon>Spirochaetia</taxon>
        <taxon>Spirochaetales</taxon>
        <taxon>Spirochaetaceae</taxon>
        <taxon>Candidatus Haliotispira</taxon>
    </lineage>
</organism>
<comment type="function">
    <text evidence="1">Thiol-specific peroxidase that catalyzes the reduction of hydrogen peroxide and organic hydroperoxides to water and alcohols, respectively. Plays a role in cell protection against oxidative stress by detoxifying peroxides and as sensor of hydrogen peroxide-mediated signaling events.</text>
</comment>
<keyword evidence="15" id="KW-1185">Reference proteome</keyword>
<evidence type="ECO:0000313" key="15">
    <source>
        <dbReference type="Proteomes" id="UP001228690"/>
    </source>
</evidence>
<evidence type="ECO:0000256" key="10">
    <source>
        <dbReference type="ARBA" id="ARBA00038489"/>
    </source>
</evidence>
<keyword evidence="5" id="KW-0049">Antioxidant</keyword>
<evidence type="ECO:0000256" key="4">
    <source>
        <dbReference type="ARBA" id="ARBA00022559"/>
    </source>
</evidence>
<reference evidence="14 15" key="1">
    <citation type="submission" date="2023-04" db="EMBL/GenBank/DDBJ databases">
        <title>Spirochaete genome identified in red abalone sample constitutes a novel genus.</title>
        <authorList>
            <person name="Sharma S.P."/>
            <person name="Purcell C.M."/>
            <person name="Hyde J.R."/>
            <person name="Severin A.J."/>
        </authorList>
    </citation>
    <scope>NUCLEOTIDE SEQUENCE [LARGE SCALE GENOMIC DNA]</scope>
    <source>
        <strain evidence="14 15">SP-2023</strain>
    </source>
</reference>
<evidence type="ECO:0000256" key="2">
    <source>
        <dbReference type="ARBA" id="ARBA00011245"/>
    </source>
</evidence>
<dbReference type="InterPro" id="IPR013766">
    <property type="entry name" value="Thioredoxin_domain"/>
</dbReference>
<evidence type="ECO:0000256" key="1">
    <source>
        <dbReference type="ARBA" id="ARBA00003330"/>
    </source>
</evidence>
<evidence type="ECO:0000313" key="14">
    <source>
        <dbReference type="EMBL" id="WGK70304.1"/>
    </source>
</evidence>
<dbReference type="EC" id="1.11.1.24" evidence="3"/>
<evidence type="ECO:0000256" key="7">
    <source>
        <dbReference type="ARBA" id="ARBA00023157"/>
    </source>
</evidence>
<dbReference type="InterPro" id="IPR024706">
    <property type="entry name" value="Peroxiredoxin_AhpC-typ"/>
</dbReference>
<dbReference type="InterPro" id="IPR036249">
    <property type="entry name" value="Thioredoxin-like_sf"/>
</dbReference>
<keyword evidence="6 14" id="KW-0560">Oxidoreductase</keyword>
<keyword evidence="7" id="KW-1015">Disulfide bond</keyword>
<dbReference type="GO" id="GO:0140824">
    <property type="term" value="F:thioredoxin-dependent peroxiredoxin activity"/>
    <property type="evidence" value="ECO:0007669"/>
    <property type="project" value="UniProtKB-EC"/>
</dbReference>
<comment type="similarity">
    <text evidence="10">Belongs to the peroxiredoxin family. BCP/PrxQ subfamily.</text>
</comment>
<comment type="subunit">
    <text evidence="2">Monomer.</text>
</comment>
<evidence type="ECO:0000259" key="13">
    <source>
        <dbReference type="PROSITE" id="PS51352"/>
    </source>
</evidence>
<accession>A0ABY8MJV0</accession>